<dbReference type="PROSITE" id="PS50092">
    <property type="entry name" value="TSP1"/>
    <property type="match status" value="2"/>
</dbReference>
<keyword evidence="2" id="KW-1015">Disulfide bond</keyword>
<proteinExistence type="predicted"/>
<dbReference type="PANTHER" id="PTHR22906">
    <property type="entry name" value="PROPERDIN"/>
    <property type="match status" value="1"/>
</dbReference>
<keyword evidence="1" id="KW-0677">Repeat</keyword>
<evidence type="ECO:0000313" key="4">
    <source>
        <dbReference type="EMBL" id="CAK8677557.1"/>
    </source>
</evidence>
<dbReference type="InterPro" id="IPR036383">
    <property type="entry name" value="TSP1_rpt_sf"/>
</dbReference>
<evidence type="ECO:0000256" key="3">
    <source>
        <dbReference type="SAM" id="SignalP"/>
    </source>
</evidence>
<dbReference type="Pfam" id="PF00090">
    <property type="entry name" value="TSP_1"/>
    <property type="match status" value="2"/>
</dbReference>
<sequence>MNRTLAFALMTLQFFCLLNEGQGCTVHLAFRKRRKRTTMDEVSSTDEIRQYFSACLADKAVFIDGWDSIVDFSILLTNWYRVTEDITCLGDSTASCWNNELDVYVQSESFSDDVLQAGKDCIDQFEIDVSLDIYTYTPSRKKRDILSSSSLNELHTTQRRVFKRNLPTNEPDVRPAYLQCLNASMEVNSLVSLDYDPLTTFIDEHLQYSCDSRETSSSTEQLSRVGPYRFVALTRLDAPIRNIWLECAIEFYPPEPFWANIGSWSECSAPCDGGIQTRSRTCRDVTNLSVESDGCVGSNNATRPCNEQPCFAWSCWSTWSRCQCPDGLRTRSRTCIAGYEQVDDRYCDGLAEQSTSCSRYCPLP</sequence>
<comment type="caution">
    <text evidence="4">The sequence shown here is derived from an EMBL/GenBank/DDBJ whole genome shotgun (WGS) entry which is preliminary data.</text>
</comment>
<organism evidence="4 5">
    <name type="scientific">Clavelina lepadiformis</name>
    <name type="common">Light-bulb sea squirt</name>
    <name type="synonym">Ascidia lepadiformis</name>
    <dbReference type="NCBI Taxonomy" id="159417"/>
    <lineage>
        <taxon>Eukaryota</taxon>
        <taxon>Metazoa</taxon>
        <taxon>Chordata</taxon>
        <taxon>Tunicata</taxon>
        <taxon>Ascidiacea</taxon>
        <taxon>Aplousobranchia</taxon>
        <taxon>Clavelinidae</taxon>
        <taxon>Clavelina</taxon>
    </lineage>
</organism>
<dbReference type="Proteomes" id="UP001642483">
    <property type="component" value="Unassembled WGS sequence"/>
</dbReference>
<gene>
    <name evidence="4" type="ORF">CVLEPA_LOCUS6924</name>
</gene>
<dbReference type="InterPro" id="IPR000884">
    <property type="entry name" value="TSP1_rpt"/>
</dbReference>
<evidence type="ECO:0000313" key="5">
    <source>
        <dbReference type="Proteomes" id="UP001642483"/>
    </source>
</evidence>
<keyword evidence="3" id="KW-0732">Signal</keyword>
<dbReference type="SMART" id="SM00209">
    <property type="entry name" value="TSP1"/>
    <property type="match status" value="2"/>
</dbReference>
<name>A0ABP0FGW2_CLALP</name>
<accession>A0ABP0FGW2</accession>
<reference evidence="4 5" key="1">
    <citation type="submission" date="2024-02" db="EMBL/GenBank/DDBJ databases">
        <authorList>
            <person name="Daric V."/>
            <person name="Darras S."/>
        </authorList>
    </citation>
    <scope>NUCLEOTIDE SEQUENCE [LARGE SCALE GENOMIC DNA]</scope>
</reference>
<feature type="chain" id="PRO_5046059789" evidence="3">
    <location>
        <begin position="24"/>
        <end position="364"/>
    </location>
</feature>
<feature type="signal peptide" evidence="3">
    <location>
        <begin position="1"/>
        <end position="23"/>
    </location>
</feature>
<dbReference type="PANTHER" id="PTHR22906:SF21">
    <property type="entry name" value="SEMA DOMAIN-CONTAINING PROTEIN"/>
    <property type="match status" value="1"/>
</dbReference>
<evidence type="ECO:0000256" key="1">
    <source>
        <dbReference type="ARBA" id="ARBA00022737"/>
    </source>
</evidence>
<evidence type="ECO:0000256" key="2">
    <source>
        <dbReference type="ARBA" id="ARBA00023157"/>
    </source>
</evidence>
<dbReference type="EMBL" id="CAWYQH010000046">
    <property type="protein sequence ID" value="CAK8677557.1"/>
    <property type="molecule type" value="Genomic_DNA"/>
</dbReference>
<dbReference type="InterPro" id="IPR052065">
    <property type="entry name" value="Compl_asym_regulator"/>
</dbReference>
<protein>
    <submittedName>
        <fullName evidence="4">Uncharacterized protein</fullName>
    </submittedName>
</protein>
<dbReference type="SUPFAM" id="SSF82895">
    <property type="entry name" value="TSP-1 type 1 repeat"/>
    <property type="match status" value="2"/>
</dbReference>
<dbReference type="Gene3D" id="2.20.100.10">
    <property type="entry name" value="Thrombospondin type-1 (TSP1) repeat"/>
    <property type="match status" value="2"/>
</dbReference>
<keyword evidence="5" id="KW-1185">Reference proteome</keyword>